<evidence type="ECO:0000313" key="3">
    <source>
        <dbReference type="Proteomes" id="UP000398389"/>
    </source>
</evidence>
<keyword evidence="3" id="KW-1185">Reference proteome</keyword>
<protein>
    <recommendedName>
        <fullName evidence="4">Rgp1-domain-containing protein</fullName>
    </recommendedName>
</protein>
<dbReference type="InterPro" id="IPR014848">
    <property type="entry name" value="Rgp1"/>
</dbReference>
<evidence type="ECO:0008006" key="4">
    <source>
        <dbReference type="Google" id="ProtNLM"/>
    </source>
</evidence>
<reference evidence="2 3" key="1">
    <citation type="submission" date="2019-09" db="EMBL/GenBank/DDBJ databases">
        <authorList>
            <person name="Brejova B."/>
        </authorList>
    </citation>
    <scope>NUCLEOTIDE SEQUENCE [LARGE SCALE GENOMIC DNA]</scope>
</reference>
<dbReference type="GeneID" id="43584864"/>
<accession>A0A5E8CA60</accession>
<feature type="region of interest" description="Disordered" evidence="1">
    <location>
        <begin position="95"/>
        <end position="116"/>
    </location>
</feature>
<dbReference type="OrthoDB" id="1918at2759"/>
<feature type="compositionally biased region" description="Polar residues" evidence="1">
    <location>
        <begin position="73"/>
        <end position="83"/>
    </location>
</feature>
<feature type="compositionally biased region" description="Pro residues" evidence="1">
    <location>
        <begin position="57"/>
        <end position="72"/>
    </location>
</feature>
<dbReference type="AlphaFoldDB" id="A0A5E8CA60"/>
<name>A0A5E8CA60_9ASCO</name>
<feature type="compositionally biased region" description="Acidic residues" evidence="1">
    <location>
        <begin position="613"/>
        <end position="623"/>
    </location>
</feature>
<feature type="compositionally biased region" description="Low complexity" evidence="1">
    <location>
        <begin position="10"/>
        <end position="27"/>
    </location>
</feature>
<feature type="compositionally biased region" description="Polar residues" evidence="1">
    <location>
        <begin position="155"/>
        <end position="168"/>
    </location>
</feature>
<feature type="region of interest" description="Disordered" evidence="1">
    <location>
        <begin position="606"/>
        <end position="633"/>
    </location>
</feature>
<proteinExistence type="predicted"/>
<dbReference type="Proteomes" id="UP000398389">
    <property type="component" value="Unassembled WGS sequence"/>
</dbReference>
<gene>
    <name evidence="2" type="ORF">SAPINGB_P006050</name>
</gene>
<feature type="compositionally biased region" description="Polar residues" evidence="1">
    <location>
        <begin position="702"/>
        <end position="746"/>
    </location>
</feature>
<organism evidence="2 3">
    <name type="scientific">Magnusiomyces paraingens</name>
    <dbReference type="NCBI Taxonomy" id="2606893"/>
    <lineage>
        <taxon>Eukaryota</taxon>
        <taxon>Fungi</taxon>
        <taxon>Dikarya</taxon>
        <taxon>Ascomycota</taxon>
        <taxon>Saccharomycotina</taxon>
        <taxon>Dipodascomycetes</taxon>
        <taxon>Dipodascales</taxon>
        <taxon>Dipodascaceae</taxon>
        <taxon>Magnusiomyces</taxon>
    </lineage>
</organism>
<feature type="region of interest" description="Disordered" evidence="1">
    <location>
        <begin position="142"/>
        <end position="181"/>
    </location>
</feature>
<dbReference type="RefSeq" id="XP_031856655.1">
    <property type="nucleotide sequence ID" value="XM_032000764.1"/>
</dbReference>
<feature type="region of interest" description="Disordered" evidence="1">
    <location>
        <begin position="699"/>
        <end position="752"/>
    </location>
</feature>
<evidence type="ECO:0000256" key="1">
    <source>
        <dbReference type="SAM" id="MobiDB-lite"/>
    </source>
</evidence>
<feature type="region of interest" description="Disordered" evidence="1">
    <location>
        <begin position="482"/>
        <end position="502"/>
    </location>
</feature>
<dbReference type="PANTHER" id="PTHR12507">
    <property type="entry name" value="REDUCED GROWTH PHENOTYPE 1 RGP1, YEAST -RELATED"/>
    <property type="match status" value="1"/>
</dbReference>
<dbReference type="EMBL" id="CABVLU010000005">
    <property type="protein sequence ID" value="VVT58126.1"/>
    <property type="molecule type" value="Genomic_DNA"/>
</dbReference>
<feature type="region of interest" description="Disordered" evidence="1">
    <location>
        <begin position="54"/>
        <end position="83"/>
    </location>
</feature>
<evidence type="ECO:0000313" key="2">
    <source>
        <dbReference type="EMBL" id="VVT58126.1"/>
    </source>
</evidence>
<dbReference type="Pfam" id="PF08737">
    <property type="entry name" value="Rgp1"/>
    <property type="match status" value="1"/>
</dbReference>
<sequence length="828" mass="89130">MSRRSSLNISRTASPLGPSSSSRLAASSTPIVVDVSFDSPVVFAGQALTAKITFRNPEPPIPAPDHQPPPPTSTSANLSDQGLGNHTQLAQAPISSNSSRDFNNHNNHTNDDSQWDIPGRKLSVQIASTFRDLYFNNSASSPELPAGSVHPHSPARTTAATGISNSGLHRSGSVRASPPQHSVATPSLLMGYAQVQGYFVVDDELVDVSQFAHAKTQGVVVGASGLAYAPAPQTGFLHGLASGIGSLFQVKDAEAMNSRVSPVGNLPGRVRAGSFGNNGLTRSPVMTPIGGNNMRSGATTPTAQGTSSAIALSNTGPAPANAVPIFSTPQSLLFVDLKLAPGEKRVFYYKLPLPKTLPPSCRAKSLRIHYNLVIGTQKLIRGMPVPKTTFVPFRVFPYIDKYGLQYTHDLKAPIVLQRDDALVASIPLDIISSEEATAAYITKLEATSTKNNDSKRGNRGNNTRHDFELYVAEMLREINAHKDQNSSQITSSPNEKHPNIKPPESPVAPLFSQVMQSSATISDDDDPRNNIEHFTRFQQTKPPARPLKTRYDIGRAGRRIAAITFSKAVYRVGDSVLFTVDFARAALKCFHVTVALETEEAISPDVLKQFNENTDDDDDDDNNDLSRQQKQLPVVDTSGLTRRVYSQATTSTYAAAKTAFEFTIPATATPQFSTSAIALKWVLKMDFITSPAAAPPMVSELIGNSNSNSNHERTTSTSELSADQQSPTPNYHDQAEASGNSNQQPPSEHATASARTFVPEDILEHIPDDPHSVMEIVSVSPKGVIAVAKETIACEAFSCKVPLHVVPTNQDISALLRHSVLSTRSWEL</sequence>
<feature type="region of interest" description="Disordered" evidence="1">
    <location>
        <begin position="1"/>
        <end position="27"/>
    </location>
</feature>